<evidence type="ECO:0000256" key="5">
    <source>
        <dbReference type="ARBA" id="ARBA00023136"/>
    </source>
</evidence>
<keyword evidence="4 7" id="KW-1133">Transmembrane helix</keyword>
<dbReference type="InterPro" id="IPR040236">
    <property type="entry name" value="TMEM198"/>
</dbReference>
<evidence type="ECO:0000256" key="1">
    <source>
        <dbReference type="ARBA" id="ARBA00004141"/>
    </source>
</evidence>
<dbReference type="AlphaFoldDB" id="A0A4P9WF74"/>
<dbReference type="GO" id="GO:0005886">
    <property type="term" value="C:plasma membrane"/>
    <property type="evidence" value="ECO:0007669"/>
    <property type="project" value="TreeGrafter"/>
</dbReference>
<proteinExistence type="inferred from homology"/>
<feature type="transmembrane region" description="Helical" evidence="7">
    <location>
        <begin position="137"/>
        <end position="158"/>
    </location>
</feature>
<feature type="transmembrane region" description="Helical" evidence="7">
    <location>
        <begin position="192"/>
        <end position="209"/>
    </location>
</feature>
<feature type="domain" description="TM7S3/TM198-like" evidence="8">
    <location>
        <begin position="83"/>
        <end position="278"/>
    </location>
</feature>
<accession>A0A4P9WF74</accession>
<evidence type="ECO:0000313" key="10">
    <source>
        <dbReference type="Proteomes" id="UP000269721"/>
    </source>
</evidence>
<evidence type="ECO:0000256" key="7">
    <source>
        <dbReference type="SAM" id="Phobius"/>
    </source>
</evidence>
<feature type="transmembrane region" description="Helical" evidence="7">
    <location>
        <begin position="216"/>
        <end position="239"/>
    </location>
</feature>
<dbReference type="EMBL" id="KZ995584">
    <property type="protein sequence ID" value="RKO90383.1"/>
    <property type="molecule type" value="Genomic_DNA"/>
</dbReference>
<evidence type="ECO:0000256" key="3">
    <source>
        <dbReference type="ARBA" id="ARBA00022692"/>
    </source>
</evidence>
<comment type="subcellular location">
    <subcellularLocation>
        <location evidence="1">Membrane</location>
        <topology evidence="1">Multi-pass membrane protein</topology>
    </subcellularLocation>
</comment>
<reference evidence="10" key="1">
    <citation type="journal article" date="2018" name="Nat. Microbiol.">
        <title>Leveraging single-cell genomics to expand the fungal tree of life.</title>
        <authorList>
            <person name="Ahrendt S.R."/>
            <person name="Quandt C.A."/>
            <person name="Ciobanu D."/>
            <person name="Clum A."/>
            <person name="Salamov A."/>
            <person name="Andreopoulos B."/>
            <person name="Cheng J.F."/>
            <person name="Woyke T."/>
            <person name="Pelin A."/>
            <person name="Henrissat B."/>
            <person name="Reynolds N.K."/>
            <person name="Benny G.L."/>
            <person name="Smith M.E."/>
            <person name="James T.Y."/>
            <person name="Grigoriev I.V."/>
        </authorList>
    </citation>
    <scope>NUCLEOTIDE SEQUENCE [LARGE SCALE GENOMIC DNA]</scope>
</reference>
<dbReference type="Proteomes" id="UP000269721">
    <property type="component" value="Unassembled WGS sequence"/>
</dbReference>
<protein>
    <recommendedName>
        <fullName evidence="6">Transmembrane protein 198</fullName>
    </recommendedName>
</protein>
<keyword evidence="10" id="KW-1185">Reference proteome</keyword>
<evidence type="ECO:0000259" key="8">
    <source>
        <dbReference type="Pfam" id="PF13886"/>
    </source>
</evidence>
<comment type="similarity">
    <text evidence="2">Belongs to the TMEM198 family.</text>
</comment>
<evidence type="ECO:0000313" key="9">
    <source>
        <dbReference type="EMBL" id="RKO90383.1"/>
    </source>
</evidence>
<dbReference type="InterPro" id="IPR025256">
    <property type="entry name" value="TM7S3/TM198-like_dom"/>
</dbReference>
<evidence type="ECO:0000256" key="4">
    <source>
        <dbReference type="ARBA" id="ARBA00022989"/>
    </source>
</evidence>
<feature type="transmembrane region" description="Helical" evidence="7">
    <location>
        <begin position="77"/>
        <end position="98"/>
    </location>
</feature>
<dbReference type="PANTHER" id="PTHR31247">
    <property type="entry name" value="TRANSMEMBRANE PROTEIN 198 FAMILY MEMBER"/>
    <property type="match status" value="1"/>
</dbReference>
<keyword evidence="5 7" id="KW-0472">Membrane</keyword>
<evidence type="ECO:0000256" key="2">
    <source>
        <dbReference type="ARBA" id="ARBA00006244"/>
    </source>
</evidence>
<feature type="transmembrane region" description="Helical" evidence="7">
    <location>
        <begin position="105"/>
        <end position="125"/>
    </location>
</feature>
<sequence>MKSRSLTPATLASLCASLVALPLIAGAPAILPFPTWHLTLDRRTIGLPWGSNSTTDTGIPDALLPTGLLEAYLNLNVASTFTGALLLVTGFLFCFWGIRFFKLTLFLAGFYAGVILSYIIMNKIAENSDSVSGQGHWVYLAGALVGGLLIGALCVCAFRLACLVIGALFGLAIGELVMIFGLGTVVDGSTKTMIIVIFVVLGAVSVFFYERYIIIFGTALLGASIFVCGVDVFARLGLIELLTLAIEYQMPPLADIPPKVWGLAGGGLVMALAGIYVQGRPAHRKPDGTYMTGHPGWVYGTPQPPAWNYNPPAYTPNPPRWFINNSGWQ</sequence>
<organism evidence="9 10">
    <name type="scientific">Blyttiomyces helicus</name>
    <dbReference type="NCBI Taxonomy" id="388810"/>
    <lineage>
        <taxon>Eukaryota</taxon>
        <taxon>Fungi</taxon>
        <taxon>Fungi incertae sedis</taxon>
        <taxon>Chytridiomycota</taxon>
        <taxon>Chytridiomycota incertae sedis</taxon>
        <taxon>Chytridiomycetes</taxon>
        <taxon>Chytridiomycetes incertae sedis</taxon>
        <taxon>Blyttiomyces</taxon>
    </lineage>
</organism>
<dbReference type="OrthoDB" id="2129101at2759"/>
<gene>
    <name evidence="9" type="ORF">BDK51DRAFT_45980</name>
</gene>
<evidence type="ECO:0000256" key="6">
    <source>
        <dbReference type="ARBA" id="ARBA00049737"/>
    </source>
</evidence>
<name>A0A4P9WF74_9FUNG</name>
<feature type="transmembrane region" description="Helical" evidence="7">
    <location>
        <begin position="165"/>
        <end position="186"/>
    </location>
</feature>
<dbReference type="PANTHER" id="PTHR31247:SF5">
    <property type="entry name" value="DUF4203 DOMAIN-CONTAINING PROTEIN"/>
    <property type="match status" value="1"/>
</dbReference>
<dbReference type="Pfam" id="PF13886">
    <property type="entry name" value="TM7S3_TM198"/>
    <property type="match status" value="1"/>
</dbReference>
<keyword evidence="3 7" id="KW-0812">Transmembrane</keyword>
<feature type="transmembrane region" description="Helical" evidence="7">
    <location>
        <begin position="259"/>
        <end position="277"/>
    </location>
</feature>